<dbReference type="SUPFAM" id="SSF51230">
    <property type="entry name" value="Single hybrid motif"/>
    <property type="match status" value="1"/>
</dbReference>
<comment type="similarity">
    <text evidence="1 4">Belongs to the GcvH family.</text>
</comment>
<dbReference type="AlphaFoldDB" id="A0A1L0CUZ5"/>
<dbReference type="PANTHER" id="PTHR11715">
    <property type="entry name" value="GLYCINE CLEAVAGE SYSTEM H PROTEIN"/>
    <property type="match status" value="1"/>
</dbReference>
<dbReference type="NCBIfam" id="NF002270">
    <property type="entry name" value="PRK01202.1"/>
    <property type="match status" value="1"/>
</dbReference>
<dbReference type="Proteomes" id="UP000182259">
    <property type="component" value="Chromosome I"/>
</dbReference>
<evidence type="ECO:0000313" key="6">
    <source>
        <dbReference type="EMBL" id="SGZ47531.1"/>
    </source>
</evidence>
<dbReference type="GO" id="GO:0019464">
    <property type="term" value="P:glycine decarboxylation via glycine cleavage system"/>
    <property type="evidence" value="ECO:0007669"/>
    <property type="project" value="UniProtKB-UniRule"/>
</dbReference>
<dbReference type="PROSITE" id="PS50968">
    <property type="entry name" value="BIOTINYL_LIPOYL"/>
    <property type="match status" value="1"/>
</dbReference>
<keyword evidence="4" id="KW-0809">Transit peptide</keyword>
<dbReference type="GO" id="GO:0009249">
    <property type="term" value="P:protein lipoylation"/>
    <property type="evidence" value="ECO:0007669"/>
    <property type="project" value="TreeGrafter"/>
</dbReference>
<dbReference type="OrthoDB" id="10264154at2759"/>
<dbReference type="EMBL" id="LT635764">
    <property type="protein sequence ID" value="SGZ49210.1"/>
    <property type="molecule type" value="Genomic_DNA"/>
</dbReference>
<proteinExistence type="inferred from homology"/>
<name>A0A1L0CUZ5_9ASCO</name>
<comment type="subunit">
    <text evidence="4">The glycine cleavage system is composed of four proteins: P, T, L and H.</text>
</comment>
<dbReference type="InterPro" id="IPR017453">
    <property type="entry name" value="GCV_H_sub"/>
</dbReference>
<dbReference type="GO" id="GO:0005739">
    <property type="term" value="C:mitochondrion"/>
    <property type="evidence" value="ECO:0007669"/>
    <property type="project" value="UniProtKB-SubCell"/>
</dbReference>
<feature type="modified residue" description="N6-lipoyllysine" evidence="3">
    <location>
        <position position="102"/>
    </location>
</feature>
<reference evidence="8 9" key="1">
    <citation type="submission" date="2016-10" db="EMBL/GenBank/DDBJ databases">
        <authorList>
            <person name="de Groot N.N."/>
        </authorList>
    </citation>
    <scope>NUCLEOTIDE SEQUENCE [LARGE SCALE GENOMIC DNA]</scope>
    <source>
        <strain evidence="6 9">CBS 141442</strain>
        <strain evidence="7 8">PYCC 4715</strain>
    </source>
</reference>
<dbReference type="NCBIfam" id="TIGR00527">
    <property type="entry name" value="gcvH"/>
    <property type="match status" value="1"/>
</dbReference>
<dbReference type="HAMAP" id="MF_00272">
    <property type="entry name" value="GcvH"/>
    <property type="match status" value="1"/>
</dbReference>
<dbReference type="CDD" id="cd06848">
    <property type="entry name" value="GCS_H"/>
    <property type="match status" value="1"/>
</dbReference>
<sequence length="170" mass="18985">MFRTLARQTLRGPAFRCAVRFNSVNFKLNTDSFAYKYLEEGPKFVKFTQEHEWLAVFKDDTAFVGITTYASEALGDTTFVELPEVGVTYEAGELIGSVESVKSASEIYSPVAGEVIAINDILESKPQLINDDPMGSGWIAQIKLAQSADEVFANEELLEVDQYEQTLEEH</sequence>
<dbReference type="STRING" id="45354.A0A1L0CUZ5"/>
<evidence type="ECO:0000256" key="4">
    <source>
        <dbReference type="RuleBase" id="RU364055"/>
    </source>
</evidence>
<gene>
    <name evidence="7" type="ORF">SAMEA4029009_CIC11G00000003323</name>
    <name evidence="6" type="ORF">SAMEA4029010_CIC11G00000000106</name>
</gene>
<dbReference type="PANTHER" id="PTHR11715:SF3">
    <property type="entry name" value="GLYCINE CLEAVAGE SYSTEM H PROTEIN-RELATED"/>
    <property type="match status" value="1"/>
</dbReference>
<dbReference type="InterPro" id="IPR011053">
    <property type="entry name" value="Single_hybrid_motif"/>
</dbReference>
<evidence type="ECO:0000313" key="9">
    <source>
        <dbReference type="Proteomes" id="UP000182334"/>
    </source>
</evidence>
<dbReference type="Gene3D" id="2.40.50.100">
    <property type="match status" value="1"/>
</dbReference>
<keyword evidence="2 3" id="KW-0450">Lipoyl</keyword>
<evidence type="ECO:0000256" key="2">
    <source>
        <dbReference type="ARBA" id="ARBA00022823"/>
    </source>
</evidence>
<evidence type="ECO:0000256" key="3">
    <source>
        <dbReference type="PIRSR" id="PIRSR617453-50"/>
    </source>
</evidence>
<comment type="subcellular location">
    <subcellularLocation>
        <location evidence="4">Mitochondrion</location>
    </subcellularLocation>
</comment>
<comment type="cofactor">
    <cofactor evidence="4">
        <name>(R)-lipoate</name>
        <dbReference type="ChEBI" id="CHEBI:83088"/>
    </cofactor>
    <text evidence="4">Binds 1 lipoyl cofactor covalently.</text>
</comment>
<protein>
    <recommendedName>
        <fullName evidence="4">Glycine cleavage system H protein</fullName>
    </recommendedName>
</protein>
<evidence type="ECO:0000259" key="5">
    <source>
        <dbReference type="PROSITE" id="PS50968"/>
    </source>
</evidence>
<dbReference type="InterPro" id="IPR033753">
    <property type="entry name" value="GCV_H/Fam206"/>
</dbReference>
<comment type="function">
    <text evidence="4">The H protein shuttles the methylamine group of glycine from the P protein to the T protein.</text>
</comment>
<dbReference type="InterPro" id="IPR002930">
    <property type="entry name" value="GCV_H"/>
</dbReference>
<organism evidence="6 9">
    <name type="scientific">Sungouiella intermedia</name>
    <dbReference type="NCBI Taxonomy" id="45354"/>
    <lineage>
        <taxon>Eukaryota</taxon>
        <taxon>Fungi</taxon>
        <taxon>Dikarya</taxon>
        <taxon>Ascomycota</taxon>
        <taxon>Saccharomycotina</taxon>
        <taxon>Pichiomycetes</taxon>
        <taxon>Metschnikowiaceae</taxon>
        <taxon>Sungouiella</taxon>
    </lineage>
</organism>
<dbReference type="Pfam" id="PF01597">
    <property type="entry name" value="GCV_H"/>
    <property type="match status" value="1"/>
</dbReference>
<keyword evidence="4" id="KW-0496">Mitochondrion</keyword>
<accession>A0A1L0CUZ5</accession>
<feature type="domain" description="Lipoyl-binding" evidence="5">
    <location>
        <begin position="61"/>
        <end position="143"/>
    </location>
</feature>
<dbReference type="Proteomes" id="UP000182334">
    <property type="component" value="Chromosome I"/>
</dbReference>
<dbReference type="GO" id="GO:0005960">
    <property type="term" value="C:glycine cleavage complex"/>
    <property type="evidence" value="ECO:0007669"/>
    <property type="project" value="UniProtKB-UniRule"/>
</dbReference>
<evidence type="ECO:0000313" key="7">
    <source>
        <dbReference type="EMBL" id="SGZ49210.1"/>
    </source>
</evidence>
<dbReference type="EMBL" id="LT635756">
    <property type="protein sequence ID" value="SGZ47531.1"/>
    <property type="molecule type" value="Genomic_DNA"/>
</dbReference>
<keyword evidence="9" id="KW-1185">Reference proteome</keyword>
<dbReference type="InterPro" id="IPR000089">
    <property type="entry name" value="Biotin_lipoyl"/>
</dbReference>
<evidence type="ECO:0000313" key="8">
    <source>
        <dbReference type="Proteomes" id="UP000182259"/>
    </source>
</evidence>
<evidence type="ECO:0000256" key="1">
    <source>
        <dbReference type="ARBA" id="ARBA00009249"/>
    </source>
</evidence>